<feature type="compositionally biased region" description="Basic and acidic residues" evidence="2">
    <location>
        <begin position="519"/>
        <end position="540"/>
    </location>
</feature>
<feature type="repeat" description="TPR" evidence="1">
    <location>
        <begin position="338"/>
        <end position="371"/>
    </location>
</feature>
<keyword evidence="5" id="KW-1185">Reference proteome</keyword>
<dbReference type="PANTHER" id="PTHR44200">
    <property type="entry name" value="DNAJ HOMOLOG SUBFAMILY C MEMBER 7"/>
    <property type="match status" value="1"/>
</dbReference>
<dbReference type="PROSITE" id="PS50005">
    <property type="entry name" value="TPR"/>
    <property type="match status" value="1"/>
</dbReference>
<evidence type="ECO:0000313" key="5">
    <source>
        <dbReference type="Proteomes" id="UP000241890"/>
    </source>
</evidence>
<dbReference type="InterPro" id="IPR052758">
    <property type="entry name" value="SRC_co-chaperone"/>
</dbReference>
<dbReference type="InterPro" id="IPR019734">
    <property type="entry name" value="TPR_rpt"/>
</dbReference>
<organism evidence="4 5">
    <name type="scientific">Hondaea fermentalgiana</name>
    <dbReference type="NCBI Taxonomy" id="2315210"/>
    <lineage>
        <taxon>Eukaryota</taxon>
        <taxon>Sar</taxon>
        <taxon>Stramenopiles</taxon>
        <taxon>Bigyra</taxon>
        <taxon>Labyrinthulomycetes</taxon>
        <taxon>Thraustochytrida</taxon>
        <taxon>Thraustochytriidae</taxon>
        <taxon>Hondaea</taxon>
    </lineage>
</organism>
<protein>
    <submittedName>
        <fullName evidence="4">Tetratricopeptide repeat protein 1</fullName>
    </submittedName>
</protein>
<feature type="region of interest" description="Disordered" evidence="2">
    <location>
        <begin position="310"/>
        <end position="331"/>
    </location>
</feature>
<name>A0A2R5G3M6_9STRA</name>
<dbReference type="OrthoDB" id="199930at2759"/>
<keyword evidence="1" id="KW-0802">TPR repeat</keyword>
<evidence type="ECO:0000313" key="4">
    <source>
        <dbReference type="EMBL" id="GBG25622.1"/>
    </source>
</evidence>
<dbReference type="InterPro" id="IPR011990">
    <property type="entry name" value="TPR-like_helical_dom_sf"/>
</dbReference>
<feature type="domain" description="RNA-polymerase II-associated protein 3-like C-terminal" evidence="3">
    <location>
        <begin position="574"/>
        <end position="644"/>
    </location>
</feature>
<feature type="compositionally biased region" description="Polar residues" evidence="2">
    <location>
        <begin position="503"/>
        <end position="515"/>
    </location>
</feature>
<dbReference type="EMBL" id="BEYU01000013">
    <property type="protein sequence ID" value="GBG25622.1"/>
    <property type="molecule type" value="Genomic_DNA"/>
</dbReference>
<evidence type="ECO:0000256" key="1">
    <source>
        <dbReference type="PROSITE-ProRule" id="PRU00339"/>
    </source>
</evidence>
<dbReference type="PANTHER" id="PTHR44200:SF1">
    <property type="entry name" value="DNAJ HOMOLOG SUBFAMILY C MEMBER 7"/>
    <property type="match status" value="1"/>
</dbReference>
<gene>
    <name evidence="4" type="ORF">FCC1311_018412</name>
</gene>
<reference evidence="4 5" key="1">
    <citation type="submission" date="2017-12" db="EMBL/GenBank/DDBJ databases">
        <title>Sequencing, de novo assembly and annotation of complete genome of a new Thraustochytrid species, strain FCC1311.</title>
        <authorList>
            <person name="Sedici K."/>
            <person name="Godart F."/>
            <person name="Aiese Cigliano R."/>
            <person name="Sanseverino W."/>
            <person name="Barakat M."/>
            <person name="Ortet P."/>
            <person name="Marechal E."/>
            <person name="Cagnac O."/>
            <person name="Amato A."/>
        </authorList>
    </citation>
    <scope>NUCLEOTIDE SEQUENCE [LARGE SCALE GENOMIC DNA]</scope>
</reference>
<dbReference type="AlphaFoldDB" id="A0A2R5G3M6"/>
<dbReference type="InterPro" id="IPR025986">
    <property type="entry name" value="RPAP3-like_C"/>
</dbReference>
<evidence type="ECO:0000259" key="3">
    <source>
        <dbReference type="Pfam" id="PF13877"/>
    </source>
</evidence>
<dbReference type="Pfam" id="PF13877">
    <property type="entry name" value="RPAP3_C"/>
    <property type="match status" value="1"/>
</dbReference>
<dbReference type="SUPFAM" id="SSF48452">
    <property type="entry name" value="TPR-like"/>
    <property type="match status" value="1"/>
</dbReference>
<feature type="region of interest" description="Disordered" evidence="2">
    <location>
        <begin position="263"/>
        <end position="284"/>
    </location>
</feature>
<evidence type="ECO:0000256" key="2">
    <source>
        <dbReference type="SAM" id="MobiDB-lite"/>
    </source>
</evidence>
<dbReference type="InParanoid" id="A0A2R5G3M6"/>
<accession>A0A2R5G3M6</accession>
<feature type="region of interest" description="Disordered" evidence="2">
    <location>
        <begin position="503"/>
        <end position="556"/>
    </location>
</feature>
<sequence length="675" mass="75140">MASVSWDADVLPRVAAILEAIPDDAQDAANSKQQLRKQFEEIWERPPVDELEAVLRSRFTRDRARALCFAPSRNHEHVGFYSLLISDPPDGAPKEHPQRRVQVVSLALLYLLHVHEPAFGPDFCLGGGLVALANLVDNSNMMIRAQAMEALLVLTGAESLGWFDDPPSKAQLALHQSMLSLTRTRIISALMTNYESTFPGGGLLSLQLLGFFLSWLRYFYCKDRIIRVSPKIIQTLESWSERTDLAQQERDFARKLYDDFKRFPAPSPAPNADDEEKKDDQQQSVLDDDAALSVASQLVVPQNTSAETLSPAIKAQHLPSERSSEDATADVEAEVNKSLSLKSQGNAAFAEGQYRRAIELYDEALHAAQEDETNLPEERAKVLANRAAARMELHKQGKSGPEEDLMEACVGDCKNAIALSPAYFKAHFRLLQAFMQLERWDDLGVALDEARRVSNLDEMEEKALGDIERKINFRARANAQREKEFQETVSAFLRRFQELTPETLSTKTSRPQVTDSSEDEPRVQDRSTPKTTTCKHDFVPSKKSIGSTGKLRKATTAKRRGPLLTAVLKKAPAEEALELVLKHLSENSLVSAFADQLDEASFDAMLSVTHTLLPAQAEKAFALLDALTSVKRFSLNLMFLSASSRKQIDAAFAIMRSVPESSLADLDALQEKYAL</sequence>
<proteinExistence type="predicted"/>
<dbReference type="Proteomes" id="UP000241890">
    <property type="component" value="Unassembled WGS sequence"/>
</dbReference>
<comment type="caution">
    <text evidence="4">The sequence shown here is derived from an EMBL/GenBank/DDBJ whole genome shotgun (WGS) entry which is preliminary data.</text>
</comment>
<dbReference type="Gene3D" id="1.25.40.10">
    <property type="entry name" value="Tetratricopeptide repeat domain"/>
    <property type="match status" value="1"/>
</dbReference>